<evidence type="ECO:0000259" key="1">
    <source>
        <dbReference type="Pfam" id="PF13503"/>
    </source>
</evidence>
<sequence length="296" mass="33552">MLTFETLPKQLPWQPHAYLLLDGVSVKNLMAQAYQWFGMPDLHVLYANTPLAPCSELSPCLITLNGPNTPGLNRYFAHAAEEWGYLIFSEASSFEVMTHLRLLLNAQYQPQGMKVWLRVADPAVMQAIFSHAATAQKFEVFGPIDHVVLPDVINNTWQHHTRPSNEQRPLPQQPYALCEAQQAMLDEVSFRSTLKVLEKHVREKFSSYGANGASDVRWQWVRKWADKAYACGFTSNQDICLYTNVFLLLGDDALEQHPDIATLINQPSMLTPSQRIEKAAELAYRRSITLKGAVHE</sequence>
<dbReference type="InterPro" id="IPR025391">
    <property type="entry name" value="DUF4123"/>
</dbReference>
<accession>A0A0Q0YV91</accession>
<evidence type="ECO:0000313" key="2">
    <source>
        <dbReference type="EMBL" id="KQB53155.1"/>
    </source>
</evidence>
<keyword evidence="3" id="KW-1185">Reference proteome</keyword>
<dbReference type="AlphaFoldDB" id="A0A0Q0YV91"/>
<feature type="domain" description="DUF4123" evidence="1">
    <location>
        <begin position="18"/>
        <end position="133"/>
    </location>
</feature>
<organism evidence="2 3">
    <name type="scientific">Pseudomonas endophytica</name>
    <dbReference type="NCBI Taxonomy" id="1563157"/>
    <lineage>
        <taxon>Bacteria</taxon>
        <taxon>Pseudomonadati</taxon>
        <taxon>Pseudomonadota</taxon>
        <taxon>Gammaproteobacteria</taxon>
        <taxon>Pseudomonadales</taxon>
        <taxon>Pseudomonadaceae</taxon>
        <taxon>Pseudomonas</taxon>
    </lineage>
</organism>
<dbReference type="Proteomes" id="UP000050342">
    <property type="component" value="Unassembled WGS sequence"/>
</dbReference>
<dbReference type="OrthoDB" id="6353266at2"/>
<dbReference type="STRING" id="1563157.AQS70_02950"/>
<dbReference type="EMBL" id="LLWH01000176">
    <property type="protein sequence ID" value="KQB53155.1"/>
    <property type="molecule type" value="Genomic_DNA"/>
</dbReference>
<protein>
    <recommendedName>
        <fullName evidence="1">DUF4123 domain-containing protein</fullName>
    </recommendedName>
</protein>
<gene>
    <name evidence="2" type="ORF">AQS70_02950</name>
</gene>
<dbReference type="RefSeq" id="WP_055103462.1">
    <property type="nucleotide sequence ID" value="NZ_LLWH01000176.1"/>
</dbReference>
<comment type="caution">
    <text evidence="2">The sequence shown here is derived from an EMBL/GenBank/DDBJ whole genome shotgun (WGS) entry which is preliminary data.</text>
</comment>
<name>A0A0Q0YV91_9PSED</name>
<proteinExistence type="predicted"/>
<evidence type="ECO:0000313" key="3">
    <source>
        <dbReference type="Proteomes" id="UP000050342"/>
    </source>
</evidence>
<reference evidence="2 3" key="1">
    <citation type="submission" date="2015-10" db="EMBL/GenBank/DDBJ databases">
        <title>Pseudomonas helleri sp. nov. and Pseudomonas weihenstephanensis sp. nov., isolated from raw cows milk.</title>
        <authorList>
            <person name="Von Neubeck M."/>
            <person name="Huptas C."/>
            <person name="Wenning M."/>
            <person name="Scherer S."/>
        </authorList>
    </citation>
    <scope>NUCLEOTIDE SEQUENCE [LARGE SCALE GENOMIC DNA]</scope>
    <source>
        <strain evidence="2 3">BSTT44</strain>
    </source>
</reference>
<dbReference type="Pfam" id="PF13503">
    <property type="entry name" value="DUF4123"/>
    <property type="match status" value="1"/>
</dbReference>